<dbReference type="Pfam" id="PF13725">
    <property type="entry name" value="tRNA_bind_2"/>
    <property type="match status" value="1"/>
</dbReference>
<dbReference type="FunFam" id="3.40.50.300:FF:002218">
    <property type="entry name" value="tRNA(Met) cytidine acetyltransferase TmcA"/>
    <property type="match status" value="1"/>
</dbReference>
<dbReference type="EC" id="2.3.1.-" evidence="11"/>
<dbReference type="FunCoup" id="G0VI87">
    <property type="interactions" value="1336"/>
</dbReference>
<comment type="catalytic activity">
    <reaction evidence="9 11">
        <text>a cytidine in 18S rRNA + acetyl-CoA + ATP + H2O = an N(4)-acetylcytidine in 18S rRNA + ADP + phosphate + CoA + H(+)</text>
        <dbReference type="Rhea" id="RHEA:51424"/>
        <dbReference type="Rhea" id="RHEA-COMP:13575"/>
        <dbReference type="Rhea" id="RHEA-COMP:13576"/>
        <dbReference type="ChEBI" id="CHEBI:15377"/>
        <dbReference type="ChEBI" id="CHEBI:15378"/>
        <dbReference type="ChEBI" id="CHEBI:30616"/>
        <dbReference type="ChEBI" id="CHEBI:43474"/>
        <dbReference type="ChEBI" id="CHEBI:57287"/>
        <dbReference type="ChEBI" id="CHEBI:57288"/>
        <dbReference type="ChEBI" id="CHEBI:74900"/>
        <dbReference type="ChEBI" id="CHEBI:82748"/>
        <dbReference type="ChEBI" id="CHEBI:456216"/>
    </reaction>
</comment>
<organism evidence="17 18">
    <name type="scientific">Naumovozyma castellii</name>
    <name type="common">Yeast</name>
    <name type="synonym">Saccharomyces castellii</name>
    <dbReference type="NCBI Taxonomy" id="27288"/>
    <lineage>
        <taxon>Eukaryota</taxon>
        <taxon>Fungi</taxon>
        <taxon>Dikarya</taxon>
        <taxon>Ascomycota</taxon>
        <taxon>Saccharomycotina</taxon>
        <taxon>Saccharomycetes</taxon>
        <taxon>Saccharomycetales</taxon>
        <taxon>Saccharomycetaceae</taxon>
        <taxon>Naumovozyma</taxon>
    </lineage>
</organism>
<evidence type="ECO:0000259" key="16">
    <source>
        <dbReference type="Pfam" id="PF13725"/>
    </source>
</evidence>
<dbReference type="OMA" id="HLHYIMS"/>
<dbReference type="Gene3D" id="3.40.50.11040">
    <property type="match status" value="1"/>
</dbReference>
<accession>G0VI87</accession>
<dbReference type="InterPro" id="IPR032672">
    <property type="entry name" value="TmcA/NAT10/Kre33"/>
</dbReference>
<dbReference type="RefSeq" id="XP_003677474.1">
    <property type="nucleotide sequence ID" value="XM_003677426.1"/>
</dbReference>
<keyword evidence="6 11" id="KW-0067">ATP-binding</keyword>
<feature type="domain" description="N-acetyltransferase" evidence="15">
    <location>
        <begin position="537"/>
        <end position="767"/>
    </location>
</feature>
<dbReference type="Pfam" id="PF05127">
    <property type="entry name" value="NAT10_TcmA_helicase"/>
    <property type="match status" value="1"/>
</dbReference>
<proteinExistence type="inferred from homology"/>
<dbReference type="GO" id="GO:0030515">
    <property type="term" value="F:snoRNA binding"/>
    <property type="evidence" value="ECO:0007669"/>
    <property type="project" value="EnsemblFungi"/>
</dbReference>
<dbReference type="GO" id="GO:0051392">
    <property type="term" value="F:tRNA cytidine N4-acetyltransferase activity"/>
    <property type="evidence" value="ECO:0007669"/>
    <property type="project" value="RHEA"/>
</dbReference>
<dbReference type="GO" id="GO:0030686">
    <property type="term" value="C:90S preribosome"/>
    <property type="evidence" value="ECO:0007669"/>
    <property type="project" value="TreeGrafter"/>
</dbReference>
<dbReference type="InterPro" id="IPR027417">
    <property type="entry name" value="P-loop_NTPase"/>
</dbReference>
<feature type="domain" description="TcmA/NAT10 helicase" evidence="13">
    <location>
        <begin position="281"/>
        <end position="494"/>
    </location>
</feature>
<dbReference type="GO" id="GO:0051391">
    <property type="term" value="P:tRNA acetylation"/>
    <property type="evidence" value="ECO:0007669"/>
    <property type="project" value="UniProtKB-UniRule"/>
</dbReference>
<dbReference type="InterPro" id="IPR033688">
    <property type="entry name" value="NAT10"/>
</dbReference>
<reference key="2">
    <citation type="submission" date="2011-08" db="EMBL/GenBank/DDBJ databases">
        <title>Genome sequence of Naumovozyma castellii.</title>
        <authorList>
            <person name="Gordon J.L."/>
            <person name="Armisen D."/>
            <person name="Proux-Wera E."/>
            <person name="OhEigeartaigh S.S."/>
            <person name="Byrne K.P."/>
            <person name="Wolfe K.H."/>
        </authorList>
    </citation>
    <scope>NUCLEOTIDE SEQUENCE</scope>
    <source>
        <strain>Type strain:CBS 4309</strain>
    </source>
</reference>
<dbReference type="HOGENOM" id="CLU_004652_0_0_1"/>
<keyword evidence="18" id="KW-1185">Reference proteome</keyword>
<evidence type="ECO:0000259" key="14">
    <source>
        <dbReference type="Pfam" id="PF08351"/>
    </source>
</evidence>
<feature type="binding site" evidence="11">
    <location>
        <position position="740"/>
    </location>
    <ligand>
        <name>acetyl-CoA</name>
        <dbReference type="ChEBI" id="CHEBI:57288"/>
    </ligand>
</feature>
<dbReference type="GO" id="GO:1990883">
    <property type="term" value="F:18S rRNA cytidine N-acetyltransferase activity"/>
    <property type="evidence" value="ECO:0007669"/>
    <property type="project" value="EnsemblFungi"/>
</dbReference>
<dbReference type="eggNOG" id="KOG2036">
    <property type="taxonomic scope" value="Eukaryota"/>
</dbReference>
<keyword evidence="4 11" id="KW-0819">tRNA processing</keyword>
<keyword evidence="7 11" id="KW-0539">Nucleus</keyword>
<evidence type="ECO:0000256" key="1">
    <source>
        <dbReference type="ARBA" id="ARBA00004604"/>
    </source>
</evidence>
<dbReference type="GO" id="GO:0005524">
    <property type="term" value="F:ATP binding"/>
    <property type="evidence" value="ECO:0007669"/>
    <property type="project" value="UniProtKB-UniRule"/>
</dbReference>
<dbReference type="HAMAP" id="MF_03211">
    <property type="entry name" value="RNA_acetyltr_Nat10"/>
    <property type="match status" value="1"/>
</dbReference>
<dbReference type="Gene3D" id="3.40.50.300">
    <property type="entry name" value="P-loop containing nucleotide triphosphate hydrolases"/>
    <property type="match status" value="1"/>
</dbReference>
<dbReference type="AlphaFoldDB" id="G0VI87"/>
<evidence type="ECO:0000256" key="5">
    <source>
        <dbReference type="ARBA" id="ARBA00022741"/>
    </source>
</evidence>
<dbReference type="GO" id="GO:0000049">
    <property type="term" value="F:tRNA binding"/>
    <property type="evidence" value="ECO:0007669"/>
    <property type="project" value="EnsemblFungi"/>
</dbReference>
<dbReference type="STRING" id="1064592.G0VI87"/>
<evidence type="ECO:0000256" key="7">
    <source>
        <dbReference type="ARBA" id="ARBA00023242"/>
    </source>
</evidence>
<evidence type="ECO:0000256" key="10">
    <source>
        <dbReference type="ARBA" id="ARBA00068357"/>
    </source>
</evidence>
<feature type="binding site" evidence="11">
    <location>
        <begin position="646"/>
        <end position="652"/>
    </location>
    <ligand>
        <name>acetyl-CoA</name>
        <dbReference type="ChEBI" id="CHEBI:57288"/>
    </ligand>
</feature>
<evidence type="ECO:0000256" key="8">
    <source>
        <dbReference type="ARBA" id="ARBA00023315"/>
    </source>
</evidence>
<dbReference type="InterPro" id="IPR013562">
    <property type="entry name" value="TmcA/NAT10_N"/>
</dbReference>
<feature type="binding site" evidence="11">
    <location>
        <begin position="639"/>
        <end position="641"/>
    </location>
    <ligand>
        <name>acetyl-CoA</name>
        <dbReference type="ChEBI" id="CHEBI:57288"/>
    </ligand>
</feature>
<dbReference type="Pfam" id="PF13718">
    <property type="entry name" value="GNAT_acetyltr_2"/>
    <property type="match status" value="1"/>
</dbReference>
<keyword evidence="5 11" id="KW-0547">Nucleotide-binding</keyword>
<keyword evidence="3 11" id="KW-0808">Transferase</keyword>
<evidence type="ECO:0000256" key="2">
    <source>
        <dbReference type="ARBA" id="ARBA00022552"/>
    </source>
</evidence>
<comment type="catalytic activity">
    <reaction evidence="11">
        <text>a cytidine in tRNA + acetyl-CoA + ATP + H2O = an N(4)-acetylcytidine in tRNA + ADP + phosphate + CoA + H(+)</text>
        <dbReference type="Rhea" id="RHEA:53876"/>
        <dbReference type="Rhea" id="RHEA-COMP:13670"/>
        <dbReference type="Rhea" id="RHEA-COMP:13671"/>
        <dbReference type="ChEBI" id="CHEBI:15377"/>
        <dbReference type="ChEBI" id="CHEBI:15378"/>
        <dbReference type="ChEBI" id="CHEBI:30616"/>
        <dbReference type="ChEBI" id="CHEBI:43474"/>
        <dbReference type="ChEBI" id="CHEBI:57287"/>
        <dbReference type="ChEBI" id="CHEBI:57288"/>
        <dbReference type="ChEBI" id="CHEBI:74900"/>
        <dbReference type="ChEBI" id="CHEBI:82748"/>
        <dbReference type="ChEBI" id="CHEBI:456216"/>
    </reaction>
</comment>
<comment type="similarity">
    <text evidence="11">Belongs to the RNA cytidine acetyltransferase family. NAT10 subfamily.</text>
</comment>
<keyword evidence="8 11" id="KW-0012">Acyltransferase</keyword>
<dbReference type="GO" id="GO:0032040">
    <property type="term" value="C:small-subunit processome"/>
    <property type="evidence" value="ECO:0007669"/>
    <property type="project" value="EnsemblFungi"/>
</dbReference>
<dbReference type="GeneID" id="96904787"/>
<evidence type="ECO:0000256" key="3">
    <source>
        <dbReference type="ARBA" id="ARBA00022679"/>
    </source>
</evidence>
<dbReference type="InterPro" id="IPR007807">
    <property type="entry name" value="TcmA/NAT10_helicase"/>
</dbReference>
<dbReference type="GO" id="GO:0030688">
    <property type="term" value="C:preribosome, small subunit precursor"/>
    <property type="evidence" value="ECO:0007669"/>
    <property type="project" value="EnsemblFungi"/>
</dbReference>
<evidence type="ECO:0000259" key="15">
    <source>
        <dbReference type="Pfam" id="PF13718"/>
    </source>
</evidence>
<dbReference type="Proteomes" id="UP000001640">
    <property type="component" value="Chromosome 7"/>
</dbReference>
<dbReference type="FunFam" id="3.40.50.11040:FF:000002">
    <property type="entry name" value="RNA cytidine acetyltransferase"/>
    <property type="match status" value="1"/>
</dbReference>
<dbReference type="GO" id="GO:1904812">
    <property type="term" value="P:rRNA acetylation involved in maturation of SSU-rRNA"/>
    <property type="evidence" value="ECO:0007669"/>
    <property type="project" value="EnsemblFungi"/>
</dbReference>
<feature type="binding site" evidence="11">
    <location>
        <position position="476"/>
    </location>
    <ligand>
        <name>ATP</name>
        <dbReference type="ChEBI" id="CHEBI:30616"/>
    </ligand>
</feature>
<dbReference type="InterPro" id="IPR000182">
    <property type="entry name" value="GNAT_dom"/>
</dbReference>
<reference evidence="17 18" key="1">
    <citation type="journal article" date="2011" name="Proc. Natl. Acad. Sci. U.S.A.">
        <title>Evolutionary erosion of yeast sex chromosomes by mating-type switching accidents.</title>
        <authorList>
            <person name="Gordon J.L."/>
            <person name="Armisen D."/>
            <person name="Proux-Wera E."/>
            <person name="Oheigeartaigh S.S."/>
            <person name="Byrne K.P."/>
            <person name="Wolfe K.H."/>
        </authorList>
    </citation>
    <scope>NUCLEOTIDE SEQUENCE [LARGE SCALE GENOMIC DNA]</scope>
    <source>
        <strain evidence="18">ATCC 76901 / BCRC 22586 / CBS 4309 / NBRC 1992 / NRRL Y-12630</strain>
    </source>
</reference>
<dbReference type="PANTHER" id="PTHR10925">
    <property type="entry name" value="N-ACETYLTRANSFERASE 10"/>
    <property type="match status" value="1"/>
</dbReference>
<comment type="subcellular location">
    <subcellularLocation>
        <location evidence="1 11">Nucleus</location>
        <location evidence="1 11">Nucleolus</location>
    </subcellularLocation>
</comment>
<evidence type="ECO:0000259" key="13">
    <source>
        <dbReference type="Pfam" id="PF05127"/>
    </source>
</evidence>
<dbReference type="GO" id="GO:0016556">
    <property type="term" value="P:mRNA modification"/>
    <property type="evidence" value="ECO:0007669"/>
    <property type="project" value="EnsemblFungi"/>
</dbReference>
<feature type="region of interest" description="Disordered" evidence="12">
    <location>
        <begin position="1017"/>
        <end position="1037"/>
    </location>
</feature>
<keyword evidence="2 11" id="KW-0698">rRNA processing</keyword>
<gene>
    <name evidence="17" type="primary">NCAS0G02350</name>
    <name evidence="11" type="synonym">NAT10</name>
    <name evidence="17" type="ordered locus">NCAS_0G02350</name>
</gene>
<dbReference type="Pfam" id="PF08351">
    <property type="entry name" value="TmcA_N"/>
    <property type="match status" value="1"/>
</dbReference>
<feature type="domain" description="Possible tRNA binding" evidence="16">
    <location>
        <begin position="774"/>
        <end position="1009"/>
    </location>
</feature>
<dbReference type="Gene3D" id="3.40.630.30">
    <property type="match status" value="1"/>
</dbReference>
<comment type="function">
    <text evidence="11">RNA cytidine acetyltransferase with specificity toward both 18S rRNA and tRNAs. Catalyzes the formation of N(4)-acetylcytidine (ac4C) in 18S rRNA. Required for early nucleolar cleavages of precursor rRNA at sites A0, A1 and A2 during 18S rRNA synthesis. Catalyzes the formation of ac4C in serine and leucine tRNAs. Requires the tRNA-binding adapter protein TAN1 for full tRNA acetyltransferase activity but not for 18S rRNA acetylation.</text>
</comment>
<dbReference type="OrthoDB" id="10067491at2759"/>
<feature type="domain" description="TmcA/NAT10 N-terminal" evidence="14">
    <location>
        <begin position="9"/>
        <end position="202"/>
    </location>
</feature>
<name>G0VI87_NAUCA</name>
<evidence type="ECO:0000256" key="9">
    <source>
        <dbReference type="ARBA" id="ARBA00052133"/>
    </source>
</evidence>
<evidence type="ECO:0000256" key="12">
    <source>
        <dbReference type="SAM" id="MobiDB-lite"/>
    </source>
</evidence>
<comment type="subunit">
    <text evidence="11">Interacts with TAN1.</text>
</comment>
<sequence length="1055" mass="118662">MAKKAIDSRIPSLIRNGVQTKQRSFFVIVGDRARNQLPNLHYLMMSADLKMNKSVLWAYKKKLMGFTSHRKKREAKIKKEIKRGTREVNDQDPFETFISNQNIRYVYYKETEKILGNTYGMCILQDFEALTPNLLARTLETVEGGGIIVILLKSMSSLKQLYTMTMDVHSRYRTEAHGDVVARFNERFILSLGANENCLVVDDELNVLPISGAKNVKPLPPKDDEDLSPKQIELNELKESLEDVQPAGSLVALSKTVNQAHAILSFIDAISEKTLNSTVALTAGRGRGKSAALGISIAAAVSHGYSNIFVTSPSPENLRTLFEFIFKGFDALGYQEHIDYDIIQSTNPDFNKAIVRVDIKRDHRQTIQYIIPQDSHVLGQAELVVIDEAAAIPLPIVKNLLGPYLVFMASTINGYEGTGRSLSLKLIQQLRTQSITNGRENTQTEVVSRDTNKTPDLHLSSAGRQLKEIALDEPIRYAPGDPIEKWLNKLLCLDVTLIKNPRFAARGTPHPSQCNLFIVNRDTLFSYHPVSENFLEKMMALYVASHYKNSPNDLQLMSDAPAHQLFVLLPPIDAKDGGRIPDPLCVIQIALEGEISKQSVRNSLSRGQRAGGDLIPWLVSQQFQDEEFAGLSGARVVRIATNPEYASMGYGSRAIQLLRDYFEGKFADMSESAHPKDYSLKRVSDKELAKSNLLKDEVKLRDAKSLPPLLLKLSEQPPRFLHYLGVSYGLTQSLHKFWKNNKFVPVYLRQTANDLTGEHTCVMLNVLDGRESHWLVEFANDFHKRFLSLLSYDFHKFTAVQALSVLESSKKAQELHEDDSTNKVKELSKSQMDDIFSPFDLKRLDSYANNLLDYHVIVDMLPMLSLLYFGGKMGDSVKLSSVQSAILLAIGLQRKSIDDISKELNLPANQTIAMFAKVMRKISVYFRSVLSESIEETLPAVKNQQIAEMDGEEIKTYDAARALDQMDEELEEAGSEAIQAMKEKQKELINSLNLEKYAINENSEGWEQSKKSLEKAAKSKGVVSVQTGKKRTTEHAESIYKEEMKALKKSKRSKK</sequence>
<feature type="binding site" evidence="11">
    <location>
        <begin position="286"/>
        <end position="295"/>
    </location>
    <ligand>
        <name>ATP</name>
        <dbReference type="ChEBI" id="CHEBI:30616"/>
    </ligand>
</feature>
<dbReference type="InterPro" id="IPR027992">
    <property type="entry name" value="tRNA_bind_dom"/>
</dbReference>
<protein>
    <recommendedName>
        <fullName evidence="10 11">RNA cytidine acetyltransferase</fullName>
        <ecNumber evidence="11">2.3.1.-</ecNumber>
    </recommendedName>
    <alternativeName>
        <fullName evidence="11">18S rRNA cytosine acetyltransferase</fullName>
    </alternativeName>
</protein>
<dbReference type="EMBL" id="HE576758">
    <property type="protein sequence ID" value="CCC71122.1"/>
    <property type="molecule type" value="Genomic_DNA"/>
</dbReference>
<dbReference type="InParanoid" id="G0VI87"/>
<evidence type="ECO:0000256" key="6">
    <source>
        <dbReference type="ARBA" id="ARBA00022840"/>
    </source>
</evidence>
<evidence type="ECO:0000313" key="18">
    <source>
        <dbReference type="Proteomes" id="UP000001640"/>
    </source>
</evidence>
<evidence type="ECO:0000256" key="11">
    <source>
        <dbReference type="HAMAP-Rule" id="MF_03211"/>
    </source>
</evidence>
<dbReference type="PANTHER" id="PTHR10925:SF5">
    <property type="entry name" value="RNA CYTIDINE ACETYLTRANSFERASE"/>
    <property type="match status" value="1"/>
</dbReference>
<dbReference type="KEGG" id="ncs:NCAS_0G02350"/>
<evidence type="ECO:0000256" key="4">
    <source>
        <dbReference type="ARBA" id="ARBA00022694"/>
    </source>
</evidence>
<evidence type="ECO:0000313" key="17">
    <source>
        <dbReference type="EMBL" id="CCC71122.1"/>
    </source>
</evidence>